<dbReference type="GO" id="GO:0046872">
    <property type="term" value="F:metal ion binding"/>
    <property type="evidence" value="ECO:0007669"/>
    <property type="project" value="UniProtKB-KW"/>
</dbReference>
<dbReference type="CAZy" id="GH38">
    <property type="family name" value="Glycoside Hydrolase Family 38"/>
</dbReference>
<keyword evidence="4" id="KW-0326">Glycosidase</keyword>
<dbReference type="SMART" id="SM00872">
    <property type="entry name" value="Alpha-mann_mid"/>
    <property type="match status" value="1"/>
</dbReference>
<keyword evidence="2" id="KW-0479">Metal-binding</keyword>
<dbReference type="InterPro" id="IPR000602">
    <property type="entry name" value="Glyco_hydro_38_N"/>
</dbReference>
<proteinExistence type="inferred from homology"/>
<dbReference type="EMBL" id="CP000909">
    <property type="protein sequence ID" value="ABY34340.1"/>
    <property type="molecule type" value="Genomic_DNA"/>
</dbReference>
<dbReference type="SUPFAM" id="SSF74650">
    <property type="entry name" value="Galactose mutarotase-like"/>
    <property type="match status" value="1"/>
</dbReference>
<dbReference type="InterPro" id="IPR028995">
    <property type="entry name" value="Glyco_hydro_57/38_cen_sf"/>
</dbReference>
<dbReference type="SUPFAM" id="SSF88688">
    <property type="entry name" value="Families 57/38 glycoside transferase middle domain"/>
    <property type="match status" value="1"/>
</dbReference>
<dbReference type="GO" id="GO:0030246">
    <property type="term" value="F:carbohydrate binding"/>
    <property type="evidence" value="ECO:0007669"/>
    <property type="project" value="InterPro"/>
</dbReference>
<name>A9WJ63_CHLAA</name>
<dbReference type="InterPro" id="IPR037094">
    <property type="entry name" value="Glyco_hydro_38_cen_sf"/>
</dbReference>
<dbReference type="GO" id="GO:0009313">
    <property type="term" value="P:oligosaccharide catabolic process"/>
    <property type="evidence" value="ECO:0000318"/>
    <property type="project" value="GO_Central"/>
</dbReference>
<dbReference type="Gene3D" id="3.20.110.10">
    <property type="entry name" value="Glycoside hydrolase 38, N terminal domain"/>
    <property type="match status" value="1"/>
</dbReference>
<dbReference type="eggNOG" id="COG0383">
    <property type="taxonomic scope" value="Bacteria"/>
</dbReference>
<dbReference type="InterPro" id="IPR015341">
    <property type="entry name" value="Glyco_hydro_38_cen"/>
</dbReference>
<keyword evidence="7" id="KW-1185">Reference proteome</keyword>
<dbReference type="STRING" id="324602.Caur_1109"/>
<dbReference type="AlphaFoldDB" id="A9WJ63"/>
<evidence type="ECO:0000256" key="3">
    <source>
        <dbReference type="ARBA" id="ARBA00022801"/>
    </source>
</evidence>
<dbReference type="InterPro" id="IPR011013">
    <property type="entry name" value="Gal_mutarotase_sf_dom"/>
</dbReference>
<dbReference type="HOGENOM" id="CLU_003442_2_1_0"/>
<dbReference type="InterPro" id="IPR011330">
    <property type="entry name" value="Glyco_hydro/deAcase_b/a-brl"/>
</dbReference>
<dbReference type="PANTHER" id="PTHR46017">
    <property type="entry name" value="ALPHA-MANNOSIDASE 2C1"/>
    <property type="match status" value="1"/>
</dbReference>
<dbReference type="InterPro" id="IPR027291">
    <property type="entry name" value="Glyco_hydro_38_N_sf"/>
</dbReference>
<protein>
    <submittedName>
        <fullName evidence="6">Glycoside hydrolase family 38</fullName>
    </submittedName>
</protein>
<accession>A9WJ63</accession>
<dbReference type="RefSeq" id="WP_012256996.1">
    <property type="nucleotide sequence ID" value="NC_010175.1"/>
</dbReference>
<evidence type="ECO:0000256" key="4">
    <source>
        <dbReference type="ARBA" id="ARBA00023295"/>
    </source>
</evidence>
<dbReference type="Pfam" id="PF07748">
    <property type="entry name" value="Glyco_hydro_38C"/>
    <property type="match status" value="1"/>
</dbReference>
<organism evidence="6 7">
    <name type="scientific">Chloroflexus aurantiacus (strain ATCC 29366 / DSM 635 / J-10-fl)</name>
    <dbReference type="NCBI Taxonomy" id="324602"/>
    <lineage>
        <taxon>Bacteria</taxon>
        <taxon>Bacillati</taxon>
        <taxon>Chloroflexota</taxon>
        <taxon>Chloroflexia</taxon>
        <taxon>Chloroflexales</taxon>
        <taxon>Chloroflexineae</taxon>
        <taxon>Chloroflexaceae</taxon>
        <taxon>Chloroflexus</taxon>
    </lineage>
</organism>
<evidence type="ECO:0000256" key="2">
    <source>
        <dbReference type="ARBA" id="ARBA00022723"/>
    </source>
</evidence>
<dbReference type="InParanoid" id="A9WJ63"/>
<dbReference type="Pfam" id="PF09261">
    <property type="entry name" value="Alpha-mann_mid"/>
    <property type="match status" value="1"/>
</dbReference>
<sequence>MACRRAHYVLSTHWDREWYRPFQHFRYALVALLDTVLDGLNNGALPGPFTTDGQAVLLEDYLEVRPERREQIVTLAANGKLVIGPWYVAPDEFLSGGEALIRNLRRGAHVARQLGGQPSRAGLVCDQFGHIGQLPQLLAGFGIHGILLWRGTNEQARHFRWYGSDGTMMPVYRFGRVGYCSFAFDVRRADLSGSSPTRSELTANLAAFIAAEAAATSLPSILLFDGGDHLAWDPQVTEVLQSYAADPAAPVEIVFSDLDSYLDDILPHVDMITTEARGELREPALPPRAENEQYLIPGVLSSRIDLKLANAACEQLLTQWVEPFTAWAHLVAGAPDEAAFLDEGWRWLLLNHPHDSLGGCSIDLVHRDMRYRYSQCRQIGELLTAQALQRLAAAVADSDSNQGRRLVVFNPLPVSVQETVELTIELPPDWPAFAEFFGFESLPAFRIYDADGHEIPYQRLAQHRQRTRFTCFPHTFPDVYQVDEVKVSLPLSLPPLGYTTLTVQPGDLDPLPAHPARRTPAQPIRYPGQGMLIGERRISNGRLTVEVAHDGTLTIHDLVHGQEYQGLLELSDDADIGDGWYHGPALAGNPTVSSTMLSVSVIHNGPFLTTLRVQRQLLVPANFDFNLMQRATHLVELPVTIDLSLRPESDRLEIQLYLCNTAADHRLRLLFPTHAPATTYLADGAFDVVERAISLRPDNYRYRELEVETRPQRSWTAVFADGRGLALIAPGLLETAVLDRPDRAIALTLLRSTRRTVFTDGEPDGLLLNTELHYRMWLLPLSATPDRARLNLLAQQLAGGIQSVHCRQPDYGRLPRTASLLVLEGPLTLSCLRLAATRRIEVRVFNPYETPESGKLHLALPVEAAQPITLAGEALAPPQPLTDRTLHIHCGPKEIQSWWFIIGEEAT</sequence>
<dbReference type="InterPro" id="IPR011682">
    <property type="entry name" value="Glyco_hydro_38_C"/>
</dbReference>
<dbReference type="Pfam" id="PF01074">
    <property type="entry name" value="Glyco_hydro_38N"/>
    <property type="match status" value="1"/>
</dbReference>
<dbReference type="PANTHER" id="PTHR46017:SF2">
    <property type="entry name" value="MANNOSYLGLYCERATE HYDROLASE"/>
    <property type="match status" value="1"/>
</dbReference>
<dbReference type="PATRIC" id="fig|324602.8.peg.1267"/>
<evidence type="ECO:0000256" key="1">
    <source>
        <dbReference type="ARBA" id="ARBA00009792"/>
    </source>
</evidence>
<dbReference type="GO" id="GO:0006013">
    <property type="term" value="P:mannose metabolic process"/>
    <property type="evidence" value="ECO:0007669"/>
    <property type="project" value="InterPro"/>
</dbReference>
<dbReference type="Proteomes" id="UP000002008">
    <property type="component" value="Chromosome"/>
</dbReference>
<evidence type="ECO:0000313" key="7">
    <source>
        <dbReference type="Proteomes" id="UP000002008"/>
    </source>
</evidence>
<dbReference type="SUPFAM" id="SSF88713">
    <property type="entry name" value="Glycoside hydrolase/deacetylase"/>
    <property type="match status" value="1"/>
</dbReference>
<dbReference type="Gene3D" id="2.60.40.2210">
    <property type="match status" value="1"/>
</dbReference>
<comment type="similarity">
    <text evidence="1">Belongs to the glycosyl hydrolase 38 family.</text>
</comment>
<dbReference type="Gene3D" id="2.70.98.30">
    <property type="entry name" value="Golgi alpha-mannosidase II, domain 4"/>
    <property type="match status" value="1"/>
</dbReference>
<feature type="domain" description="Glycoside hydrolase family 38 central" evidence="5">
    <location>
        <begin position="299"/>
        <end position="373"/>
    </location>
</feature>
<dbReference type="KEGG" id="cau:Caur_1109"/>
<evidence type="ECO:0000259" key="5">
    <source>
        <dbReference type="SMART" id="SM00872"/>
    </source>
</evidence>
<dbReference type="EnsemblBacteria" id="ABY34340">
    <property type="protein sequence ID" value="ABY34340"/>
    <property type="gene ID" value="Caur_1109"/>
</dbReference>
<evidence type="ECO:0000313" key="6">
    <source>
        <dbReference type="EMBL" id="ABY34340.1"/>
    </source>
</evidence>
<reference evidence="7" key="1">
    <citation type="journal article" date="2011" name="BMC Genomics">
        <title>Complete genome sequence of the filamentous anoxygenic phototrophic bacterium Chloroflexus aurantiacus.</title>
        <authorList>
            <person name="Tang K.H."/>
            <person name="Barry K."/>
            <person name="Chertkov O."/>
            <person name="Dalin E."/>
            <person name="Han C.S."/>
            <person name="Hauser L.J."/>
            <person name="Honchak B.M."/>
            <person name="Karbach L.E."/>
            <person name="Land M.L."/>
            <person name="Lapidus A."/>
            <person name="Larimer F.W."/>
            <person name="Mikhailova N."/>
            <person name="Pitluck S."/>
            <person name="Pierson B.K."/>
            <person name="Blankenship R.E."/>
        </authorList>
    </citation>
    <scope>NUCLEOTIDE SEQUENCE [LARGE SCALE GENOMIC DNA]</scope>
    <source>
        <strain evidence="7">ATCC 29366 / DSM 635 / J-10-fl</strain>
    </source>
</reference>
<gene>
    <name evidence="6" type="ordered locus">Caur_1109</name>
</gene>
<keyword evidence="3 6" id="KW-0378">Hydrolase</keyword>
<dbReference type="Gene3D" id="1.20.1270.50">
    <property type="entry name" value="Glycoside hydrolase family 38, central domain"/>
    <property type="match status" value="1"/>
</dbReference>
<dbReference type="GO" id="GO:0004559">
    <property type="term" value="F:alpha-mannosidase activity"/>
    <property type="evidence" value="ECO:0000318"/>
    <property type="project" value="GO_Central"/>
</dbReference>